<dbReference type="InterPro" id="IPR035810">
    <property type="entry name" value="PEBP_euk"/>
</dbReference>
<dbReference type="CDD" id="cd00866">
    <property type="entry name" value="PEBP_euk"/>
    <property type="match status" value="1"/>
</dbReference>
<dbReference type="InterPro" id="IPR036610">
    <property type="entry name" value="PEBP-like_sf"/>
</dbReference>
<dbReference type="SUPFAM" id="SSF49777">
    <property type="entry name" value="PEBP-like"/>
    <property type="match status" value="1"/>
</dbReference>
<dbReference type="PANTHER" id="PTHR11362:SF82">
    <property type="entry name" value="PHOSPHATIDYLETHANOLAMINE-BINDING PROTEIN 4"/>
    <property type="match status" value="1"/>
</dbReference>
<protein>
    <recommendedName>
        <fullName evidence="3">Phosphatidylethanolamine-binding protein</fullName>
    </recommendedName>
</protein>
<dbReference type="EMBL" id="SIDB01000002">
    <property type="protein sequence ID" value="KAI3435553.1"/>
    <property type="molecule type" value="Genomic_DNA"/>
</dbReference>
<dbReference type="Gene3D" id="3.90.280.10">
    <property type="entry name" value="PEBP-like"/>
    <property type="match status" value="1"/>
</dbReference>
<dbReference type="Pfam" id="PF01161">
    <property type="entry name" value="PBP"/>
    <property type="match status" value="1"/>
</dbReference>
<reference evidence="1" key="2">
    <citation type="submission" date="2020-11" db="EMBL/GenBank/DDBJ databases">
        <authorList>
            <person name="Cecchin M."/>
            <person name="Marcolungo L."/>
            <person name="Rossato M."/>
            <person name="Girolomoni L."/>
            <person name="Cosentino E."/>
            <person name="Cuine S."/>
            <person name="Li-Beisson Y."/>
            <person name="Delledonne M."/>
            <person name="Ballottari M."/>
        </authorList>
    </citation>
    <scope>NUCLEOTIDE SEQUENCE</scope>
    <source>
        <strain evidence="1">211/11P</strain>
        <tissue evidence="1">Whole cell</tissue>
    </source>
</reference>
<evidence type="ECO:0008006" key="3">
    <source>
        <dbReference type="Google" id="ProtNLM"/>
    </source>
</evidence>
<keyword evidence="2" id="KW-1185">Reference proteome</keyword>
<evidence type="ECO:0000313" key="1">
    <source>
        <dbReference type="EMBL" id="KAI3435553.1"/>
    </source>
</evidence>
<dbReference type="AlphaFoldDB" id="A0A9D4Z054"/>
<organism evidence="1 2">
    <name type="scientific">Chlorella vulgaris</name>
    <name type="common">Green alga</name>
    <dbReference type="NCBI Taxonomy" id="3077"/>
    <lineage>
        <taxon>Eukaryota</taxon>
        <taxon>Viridiplantae</taxon>
        <taxon>Chlorophyta</taxon>
        <taxon>core chlorophytes</taxon>
        <taxon>Trebouxiophyceae</taxon>
        <taxon>Chlorellales</taxon>
        <taxon>Chlorellaceae</taxon>
        <taxon>Chlorella clade</taxon>
        <taxon>Chlorella</taxon>
    </lineage>
</organism>
<dbReference type="OrthoDB" id="2506647at2759"/>
<reference evidence="1" key="1">
    <citation type="journal article" date="2019" name="Plant J.">
        <title>Chlorella vulgaris genome assembly and annotation reveals the molecular basis for metabolic acclimation to high light conditions.</title>
        <authorList>
            <person name="Cecchin M."/>
            <person name="Marcolungo L."/>
            <person name="Rossato M."/>
            <person name="Girolomoni L."/>
            <person name="Cosentino E."/>
            <person name="Cuine S."/>
            <person name="Li-Beisson Y."/>
            <person name="Delledonne M."/>
            <person name="Ballottari M."/>
        </authorList>
    </citation>
    <scope>NUCLEOTIDE SEQUENCE</scope>
    <source>
        <strain evidence="1">211/11P</strain>
    </source>
</reference>
<comment type="caution">
    <text evidence="1">The sequence shown here is derived from an EMBL/GenBank/DDBJ whole genome shotgun (WGS) entry which is preliminary data.</text>
</comment>
<dbReference type="Proteomes" id="UP001055712">
    <property type="component" value="Unassembled WGS sequence"/>
</dbReference>
<dbReference type="InterPro" id="IPR008914">
    <property type="entry name" value="PEBP"/>
</dbReference>
<accession>A0A9D4Z054</accession>
<sequence>MRVAFRLSNITKPSCVKLPTTPHSWLRHALGRNCIATAMSGSLEAAGIVPGSSNLVPVVDSVAASTGAEVHVEFGGGKIVANGNTLSPAETADTPTATIKGGKQGRLYTLVATDPDAPDPANPTRGEWLHWLVTNIPGGGSASQGAEVVSYMGPAPPVGTHRYIFLLYQQPFQEPLQADDPSGGDAGKRSSFKVKHWAKEHGLGDPVAVTWFNSHK</sequence>
<gene>
    <name evidence="1" type="ORF">D9Q98_001618</name>
</gene>
<proteinExistence type="predicted"/>
<name>A0A9D4Z054_CHLVU</name>
<evidence type="ECO:0000313" key="2">
    <source>
        <dbReference type="Proteomes" id="UP001055712"/>
    </source>
</evidence>
<dbReference type="PANTHER" id="PTHR11362">
    <property type="entry name" value="PHOSPHATIDYLETHANOLAMINE-BINDING PROTEIN"/>
    <property type="match status" value="1"/>
</dbReference>